<dbReference type="SMART" id="SM00525">
    <property type="entry name" value="FES"/>
    <property type="match status" value="1"/>
</dbReference>
<dbReference type="InterPro" id="IPR003265">
    <property type="entry name" value="HhH-GPD_domain"/>
</dbReference>
<name>A0ABP0XJG0_9BRYO</name>
<dbReference type="SUPFAM" id="SSF48150">
    <property type="entry name" value="DNA-glycosylase"/>
    <property type="match status" value="1"/>
</dbReference>
<dbReference type="PANTHER" id="PTHR46213:SF13">
    <property type="entry name" value="DEMETER-LIKE PROTEIN 2-RELATED"/>
    <property type="match status" value="1"/>
</dbReference>
<proteinExistence type="predicted"/>
<evidence type="ECO:0000313" key="2">
    <source>
        <dbReference type="Proteomes" id="UP001497444"/>
    </source>
</evidence>
<sequence>MEPFVREMHSTALVGDVSGSLFAVPGARGFNGLSATTSHPHHPLPLPSQLLFEAKSKGVHHQGSYHLGGALPSPPPHNNDADFQTALEQLSFMGGVQNNSQERSWDLSHSAASVTNSSQPLTGLVGFASTHFDAAVSSPPGSSISQSFGLLHQQRGTTTHGDIHDDLSNTNMKCMATQSNFGACTGATSRIAHILEQRPNVEVSNNMLLLPPTSSMFPSLDCTAPPSSTNVHVYFPGSISPSFLPEATVESAVSGITSHANQDGGCHLVDRPFSMMSSSDGGSLLLERQQQEYYTFDLNEVPGSMQDTTTVAVSSSGQKAKRKYTPKVAKDKRPRKPRVSKVDGQEKKTNAKKVNKKTAVHGHETGAKEDVNISAGGGGGVSGAAAAAVASAVTDSTSLKRNYTKFSSGGAWESPSEGKSCMEFACDDGSNIVSDSSVKRSLFGREEPDEVSFIDHHHHQQQQQQQVAAAAGSVTAVTSAMNNVDDRQVSSVSNFQWEQHSIAANNSSSFLVNQKPFARSEEMGRQVVVRSTESYQQQPFANLSEEMGRQVVVRSTESSYSNTQCHTTFQSYNNGGGGCSSPRTTHTIASQNSSLGFEYGFDEEQLSHSQGRVSSTRRSLMPQFNNSEPTSGARLHHQETYGEGVVANQVQEQQEDKEMKKSKPINFVNDCESKNLFFQPETLRAGGGSYRFGDAQNVPEFQQQQQQQKPQESSTVSHFPSEGGALSQRMVVRENCPFTGVDLVSRFDTISNHRVERMISDLSRDTMYNQPECNTRGGAPPPSYHTDNHHSASSLVPISKPPFEWHPQGNLQRSNIPRMDPSVNSPCPRELLLPQSVPFHMMDDAQLILYLRALVTLPGFSFSPMVLLHHVLQHLPDYEKDRFIFLWSHAIQPATATLDMQDCQQQQQQLVIFNPDGTESSVVQQQQQNSNSSSQEVQMMTVQVNSLSPPPHPVEEEGQQPQPPHESTKEEAMPIQQQQPEDEQAGLQIVPYKVKEGGLIPYEGPFLPLRKRKPRPKVVLDTETVRVWKLLMGRGGNPEADSDADKELKWEQERRAMKAQAETFISRMHLVQGDRSFSRWKGSVVDSVVGAFLTQNVSDVLSSSAFMSMRARFPGPSFRGPLKTQAPEDLGEPVEKICAEMPMKESDSTTTTPSSMNHQEQQQQQQLSYGAQEMLVNGDIDNNSKNQFSGGGAVLHPDNLISDHHEQKYLLGGENMPEPMMMMGCATGKDASVAAALNSLASQGYQESNNPALGCREVEEQVVSCLQQAVEVGGLLELGEKLDLVHNSQQQAQQLIPPVLDKKSVSVSVGSSFIDGKENGLTLQNATAATDAANIQENSLESSSAVCINTQLDLLSLQPVDQSETRELVTAEGGDQLLLKSKYNPKGLTGADRARLEESQVSARNPFDWEGLRGQFQVKCETVEEDGSRTEAAMPAPRTFMNEDGVDWEAVRLADVEVVAGVIKERGLNWILAGRIKAFLERIRREHGAIDLEWLRSLPTDDTKEFLLSVRGLGLKSVECIRLLTLHHLAFPVDTNVGRICVRLGWVPLEPLPEELQLHLLELYPVQATIQKYLWPRLCTLDQETLYELHYQMITFGKVFCTKSKPNCNACPMKAECKHFASALSSARQALPAPEKASANPTLLALPQGTTSTVTQAAGATEGDKSLLVQSTNVGTSQDCCEPIIEEPMTPPEESDDIATDNPKPDHLPEETTIITVVEMQVDSSETCLQNPPASSSSQVIIPDAPSQELVLLPPEAASIPVPKLKNVGRLRTVHYVYELPDHHPLLEGMDERETDDPCCYLLAIWSPGEIPSSIPNLDDCNHEENPFASSSFADDSDSIKGTLLVPCRTAMQGSFPLNGTYFQVNEVFADHASSLQPIVVPRTLLWNLRRRFVFFGTSVTSIFRGMTTPEIQACFWRGYVCVRGFDRTSRAPKPLATRLHLQATKSPNKGAAMETND</sequence>
<dbReference type="InterPro" id="IPR028925">
    <property type="entry name" value="RRM_DME"/>
</dbReference>
<dbReference type="Pfam" id="PF15628">
    <property type="entry name" value="RRM_DME"/>
    <property type="match status" value="1"/>
</dbReference>
<dbReference type="CDD" id="cd00056">
    <property type="entry name" value="ENDO3c"/>
    <property type="match status" value="1"/>
</dbReference>
<dbReference type="InterPro" id="IPR003651">
    <property type="entry name" value="Endonuclease3_FeS-loop_motif"/>
</dbReference>
<dbReference type="PANTHER" id="PTHR46213">
    <property type="entry name" value="TRANSCRIPTIONAL ACTIVATOR DEMETER"/>
    <property type="match status" value="1"/>
</dbReference>
<evidence type="ECO:0000313" key="1">
    <source>
        <dbReference type="EMBL" id="CAK9279246.1"/>
    </source>
</evidence>
<dbReference type="InterPro" id="IPR023170">
    <property type="entry name" value="HhH_base_excis_C"/>
</dbReference>
<organism evidence="1 2">
    <name type="scientific">Sphagnum jensenii</name>
    <dbReference type="NCBI Taxonomy" id="128206"/>
    <lineage>
        <taxon>Eukaryota</taxon>
        <taxon>Viridiplantae</taxon>
        <taxon>Streptophyta</taxon>
        <taxon>Embryophyta</taxon>
        <taxon>Bryophyta</taxon>
        <taxon>Sphagnophytina</taxon>
        <taxon>Sphagnopsida</taxon>
        <taxon>Sphagnales</taxon>
        <taxon>Sphagnaceae</taxon>
        <taxon>Sphagnum</taxon>
    </lineage>
</organism>
<dbReference type="Gene3D" id="1.10.1670.10">
    <property type="entry name" value="Helix-hairpin-Helix base-excision DNA repair enzymes (C-terminal)"/>
    <property type="match status" value="1"/>
</dbReference>
<dbReference type="InterPro" id="IPR044811">
    <property type="entry name" value="DME/ROS1"/>
</dbReference>
<dbReference type="Proteomes" id="UP001497444">
    <property type="component" value="Chromosome 9"/>
</dbReference>
<dbReference type="InterPro" id="IPR011257">
    <property type="entry name" value="DNA_glycosylase"/>
</dbReference>
<dbReference type="SMART" id="SM00478">
    <property type="entry name" value="ENDO3c"/>
    <property type="match status" value="1"/>
</dbReference>
<accession>A0ABP0XJG0</accession>
<protein>
    <submittedName>
        <fullName evidence="1">Uncharacterized protein</fullName>
    </submittedName>
</protein>
<keyword evidence="2" id="KW-1185">Reference proteome</keyword>
<dbReference type="EMBL" id="OZ020104">
    <property type="protein sequence ID" value="CAK9279246.1"/>
    <property type="molecule type" value="Genomic_DNA"/>
</dbReference>
<reference evidence="1" key="1">
    <citation type="submission" date="2024-02" db="EMBL/GenBank/DDBJ databases">
        <authorList>
            <consortium name="ELIXIR-Norway"/>
            <consortium name="Elixir Norway"/>
        </authorList>
    </citation>
    <scope>NUCLEOTIDE SEQUENCE</scope>
</reference>
<gene>
    <name evidence="1" type="ORF">CSSPJE1EN1_LOCUS24724</name>
</gene>